<dbReference type="GO" id="GO:0019631">
    <property type="term" value="P:quinate catabolic process"/>
    <property type="evidence" value="ECO:0007669"/>
    <property type="project" value="TreeGrafter"/>
</dbReference>
<dbReference type="UniPathway" id="UPA00053">
    <property type="reaction ID" value="UER00086"/>
</dbReference>
<comment type="similarity">
    <text evidence="3 7">Belongs to the type-II 3-dehydroquinase family.</text>
</comment>
<evidence type="ECO:0000256" key="8">
    <source>
        <dbReference type="PIRSR" id="PIRSR001399-1"/>
    </source>
</evidence>
<feature type="binding site" evidence="7 9">
    <location>
        <position position="80"/>
    </location>
    <ligand>
        <name>substrate</name>
    </ligand>
</feature>
<organism evidence="11 12">
    <name type="scientific">Candidatus Magasanikbacteria bacterium CG_4_10_14_0_2_um_filter_37_12</name>
    <dbReference type="NCBI Taxonomy" id="1974637"/>
    <lineage>
        <taxon>Bacteria</taxon>
        <taxon>Candidatus Magasanikiibacteriota</taxon>
    </lineage>
</organism>
<dbReference type="EMBL" id="PFPK01000045">
    <property type="protein sequence ID" value="PIZ94386.1"/>
    <property type="molecule type" value="Genomic_DNA"/>
</dbReference>
<feature type="site" description="Transition state stabilizer" evidence="7 10">
    <location>
        <position position="18"/>
    </location>
</feature>
<comment type="caution">
    <text evidence="11">The sequence shown here is derived from an EMBL/GenBank/DDBJ whole genome shotgun (WGS) entry which is preliminary data.</text>
</comment>
<dbReference type="InterPro" id="IPR018509">
    <property type="entry name" value="DHquinase_II_CS"/>
</dbReference>
<dbReference type="SUPFAM" id="SSF52304">
    <property type="entry name" value="Type II 3-dehydroquinate dehydratase"/>
    <property type="match status" value="1"/>
</dbReference>
<dbReference type="PIRSF" id="PIRSF001399">
    <property type="entry name" value="DHquinase_II"/>
    <property type="match status" value="1"/>
</dbReference>
<dbReference type="GO" id="GO:0003855">
    <property type="term" value="F:3-dehydroquinate dehydratase activity"/>
    <property type="evidence" value="ECO:0007669"/>
    <property type="project" value="UniProtKB-UniRule"/>
</dbReference>
<dbReference type="GO" id="GO:0009423">
    <property type="term" value="P:chorismate biosynthetic process"/>
    <property type="evidence" value="ECO:0007669"/>
    <property type="project" value="UniProtKB-UniRule"/>
</dbReference>
<feature type="active site" description="Proton acceptor" evidence="7 8">
    <location>
        <position position="23"/>
    </location>
</feature>
<dbReference type="GO" id="GO:0009073">
    <property type="term" value="P:aromatic amino acid family biosynthetic process"/>
    <property type="evidence" value="ECO:0007669"/>
    <property type="project" value="UniProtKB-KW"/>
</dbReference>
<sequence length="153" mass="17217">MKKILLVHGPNLNLLGKRDKNHYGDLTLDKLVELVRSDALKYDIEIESFQSNHEGALVDFLQEKTKEAVGVIINPGALTHYSYALYDALVDTGLPCVEVHLSDVENREEWRKILVTAPACIAKISGKKELGYIEGLSLLIERLERLNNLDSNF</sequence>
<evidence type="ECO:0000256" key="4">
    <source>
        <dbReference type="ARBA" id="ARBA00011193"/>
    </source>
</evidence>
<dbReference type="PANTHER" id="PTHR21272:SF3">
    <property type="entry name" value="CATABOLIC 3-DEHYDROQUINASE"/>
    <property type="match status" value="1"/>
</dbReference>
<dbReference type="AlphaFoldDB" id="A0A2M7V6T3"/>
<comment type="function">
    <text evidence="7">Catalyzes a trans-dehydration via an enolate intermediate.</text>
</comment>
<keyword evidence="6 7" id="KW-0456">Lyase</keyword>
<evidence type="ECO:0000256" key="10">
    <source>
        <dbReference type="PIRSR" id="PIRSR001399-3"/>
    </source>
</evidence>
<name>A0A2M7V6T3_9BACT</name>
<feature type="binding site" evidence="7 9">
    <location>
        <position position="74"/>
    </location>
    <ligand>
        <name>substrate</name>
    </ligand>
</feature>
<dbReference type="InterPro" id="IPR001874">
    <property type="entry name" value="DHquinase_II"/>
</dbReference>
<dbReference type="Pfam" id="PF01220">
    <property type="entry name" value="DHquinase_II"/>
    <property type="match status" value="1"/>
</dbReference>
<accession>A0A2M7V6T3</accession>
<evidence type="ECO:0000256" key="7">
    <source>
        <dbReference type="HAMAP-Rule" id="MF_00169"/>
    </source>
</evidence>
<evidence type="ECO:0000313" key="12">
    <source>
        <dbReference type="Proteomes" id="UP000228568"/>
    </source>
</evidence>
<keyword evidence="7" id="KW-0028">Amino-acid biosynthesis</keyword>
<evidence type="ECO:0000256" key="9">
    <source>
        <dbReference type="PIRSR" id="PIRSR001399-2"/>
    </source>
</evidence>
<proteinExistence type="inferred from homology"/>
<gene>
    <name evidence="7" type="primary">aroQ</name>
    <name evidence="11" type="ORF">COX81_03690</name>
</gene>
<dbReference type="NCBIfam" id="NF003805">
    <property type="entry name" value="PRK05395.1-2"/>
    <property type="match status" value="1"/>
</dbReference>
<dbReference type="Gene3D" id="3.40.50.9100">
    <property type="entry name" value="Dehydroquinase, class II"/>
    <property type="match status" value="1"/>
</dbReference>
<dbReference type="NCBIfam" id="NF003807">
    <property type="entry name" value="PRK05395.1-4"/>
    <property type="match status" value="1"/>
</dbReference>
<comment type="pathway">
    <text evidence="2 7">Metabolic intermediate biosynthesis; chorismate biosynthesis; chorismate from D-erythrose 4-phosphate and phosphoenolpyruvate: step 3/7.</text>
</comment>
<evidence type="ECO:0000256" key="6">
    <source>
        <dbReference type="ARBA" id="ARBA00023239"/>
    </source>
</evidence>
<feature type="binding site" evidence="7 9">
    <location>
        <begin position="101"/>
        <end position="102"/>
    </location>
    <ligand>
        <name>substrate</name>
    </ligand>
</feature>
<dbReference type="GO" id="GO:0008652">
    <property type="term" value="P:amino acid biosynthetic process"/>
    <property type="evidence" value="ECO:0007669"/>
    <property type="project" value="UniProtKB-KW"/>
</dbReference>
<comment type="subunit">
    <text evidence="4 7">Homododecamer.</text>
</comment>
<dbReference type="InterPro" id="IPR036441">
    <property type="entry name" value="DHquinase_II_sf"/>
</dbReference>
<feature type="binding site" evidence="7 9">
    <location>
        <position position="87"/>
    </location>
    <ligand>
        <name>substrate</name>
    </ligand>
</feature>
<reference evidence="12" key="1">
    <citation type="submission" date="2017-09" db="EMBL/GenBank/DDBJ databases">
        <title>Depth-based differentiation of microbial function through sediment-hosted aquifers and enrichment of novel symbionts in the deep terrestrial subsurface.</title>
        <authorList>
            <person name="Probst A.J."/>
            <person name="Ladd B."/>
            <person name="Jarett J.K."/>
            <person name="Geller-Mcgrath D.E."/>
            <person name="Sieber C.M.K."/>
            <person name="Emerson J.B."/>
            <person name="Anantharaman K."/>
            <person name="Thomas B.C."/>
            <person name="Malmstrom R."/>
            <person name="Stieglmeier M."/>
            <person name="Klingl A."/>
            <person name="Woyke T."/>
            <person name="Ryan C.M."/>
            <person name="Banfield J.F."/>
        </authorList>
    </citation>
    <scope>NUCLEOTIDE SEQUENCE [LARGE SCALE GENOMIC DNA]</scope>
</reference>
<feature type="active site" description="Proton donor" evidence="7 8">
    <location>
        <position position="100"/>
    </location>
</feature>
<evidence type="ECO:0000256" key="2">
    <source>
        <dbReference type="ARBA" id="ARBA00004902"/>
    </source>
</evidence>
<evidence type="ECO:0000313" key="11">
    <source>
        <dbReference type="EMBL" id="PIZ94386.1"/>
    </source>
</evidence>
<evidence type="ECO:0000256" key="5">
    <source>
        <dbReference type="ARBA" id="ARBA00012060"/>
    </source>
</evidence>
<evidence type="ECO:0000256" key="3">
    <source>
        <dbReference type="ARBA" id="ARBA00011037"/>
    </source>
</evidence>
<dbReference type="Proteomes" id="UP000228568">
    <property type="component" value="Unassembled WGS sequence"/>
</dbReference>
<feature type="binding site" evidence="7 9">
    <location>
        <position position="111"/>
    </location>
    <ligand>
        <name>substrate</name>
    </ligand>
</feature>
<dbReference type="CDD" id="cd00466">
    <property type="entry name" value="DHQase_II"/>
    <property type="match status" value="1"/>
</dbReference>
<dbReference type="PANTHER" id="PTHR21272">
    <property type="entry name" value="CATABOLIC 3-DEHYDROQUINASE"/>
    <property type="match status" value="1"/>
</dbReference>
<comment type="catalytic activity">
    <reaction evidence="1 7">
        <text>3-dehydroquinate = 3-dehydroshikimate + H2O</text>
        <dbReference type="Rhea" id="RHEA:21096"/>
        <dbReference type="ChEBI" id="CHEBI:15377"/>
        <dbReference type="ChEBI" id="CHEBI:16630"/>
        <dbReference type="ChEBI" id="CHEBI:32364"/>
        <dbReference type="EC" id="4.2.1.10"/>
    </reaction>
</comment>
<dbReference type="HAMAP" id="MF_00169">
    <property type="entry name" value="AroQ"/>
    <property type="match status" value="1"/>
</dbReference>
<protein>
    <recommendedName>
        <fullName evidence="5 7">3-dehydroquinate dehydratase</fullName>
        <shortName evidence="7">3-dehydroquinase</shortName>
        <ecNumber evidence="5 7">4.2.1.10</ecNumber>
    </recommendedName>
    <alternativeName>
        <fullName evidence="7">Type II DHQase</fullName>
    </alternativeName>
</protein>
<dbReference type="PROSITE" id="PS01029">
    <property type="entry name" value="DEHYDROQUINASE_II"/>
    <property type="match status" value="1"/>
</dbReference>
<dbReference type="EC" id="4.2.1.10" evidence="5 7"/>
<keyword evidence="7" id="KW-0057">Aromatic amino acid biosynthesis</keyword>
<evidence type="ECO:0000256" key="1">
    <source>
        <dbReference type="ARBA" id="ARBA00001864"/>
    </source>
</evidence>